<evidence type="ECO:0000313" key="3">
    <source>
        <dbReference type="Proteomes" id="UP001497623"/>
    </source>
</evidence>
<keyword evidence="3" id="KW-1185">Reference proteome</keyword>
<dbReference type="AlphaFoldDB" id="A0AAV2R5N3"/>
<feature type="non-terminal residue" evidence="2">
    <location>
        <position position="422"/>
    </location>
</feature>
<protein>
    <submittedName>
        <fullName evidence="2">Uncharacterized protein</fullName>
    </submittedName>
</protein>
<dbReference type="Proteomes" id="UP001497623">
    <property type="component" value="Unassembled WGS sequence"/>
</dbReference>
<organism evidence="2 3">
    <name type="scientific">Meganyctiphanes norvegica</name>
    <name type="common">Northern krill</name>
    <name type="synonym">Thysanopoda norvegica</name>
    <dbReference type="NCBI Taxonomy" id="48144"/>
    <lineage>
        <taxon>Eukaryota</taxon>
        <taxon>Metazoa</taxon>
        <taxon>Ecdysozoa</taxon>
        <taxon>Arthropoda</taxon>
        <taxon>Crustacea</taxon>
        <taxon>Multicrustacea</taxon>
        <taxon>Malacostraca</taxon>
        <taxon>Eumalacostraca</taxon>
        <taxon>Eucarida</taxon>
        <taxon>Euphausiacea</taxon>
        <taxon>Euphausiidae</taxon>
        <taxon>Meganyctiphanes</taxon>
    </lineage>
</organism>
<sequence>MLRRRRTNQNRASSFRSDGECARMALRTTSVYQSVRTQRAAAISDFTFKILISLNTNDSSQQCEHGKGFSTECIIQCVTQLNDSPNSLLHRELQNGLSSDYSATHYVFSDDLVDLLQLITLSAQRLPVKFEFFFINRNNLSITTLLLRPSGTLDQGEVMYISYESWPGCQRGVAYSVICLNNTFHAHLWIVFSLQQYLYPASSHYTYHASIIWSFIFILKYHDYETKKKLLSWVTQLAYNNIRRLYTFGGKNELIRFFPQNVLYYRAGDLKTKKNIILANFGLPDGETWDQLLVQQYQIIEYCITILRKVYEHITLTHISIFIDCVSIRSLGMGRFVMIIINIGAIGAQRTKRYERHCSSILMEDIGNCWPYGPAASGQQVEEDLHSDSEIEDSIEEQVQDNSTEEELESSVQVDEDDADVT</sequence>
<gene>
    <name evidence="2" type="ORF">MNOR_LOCUS19513</name>
</gene>
<dbReference type="EMBL" id="CAXKWB010014530">
    <property type="protein sequence ID" value="CAL4110940.1"/>
    <property type="molecule type" value="Genomic_DNA"/>
</dbReference>
<proteinExistence type="predicted"/>
<comment type="caution">
    <text evidence="2">The sequence shown here is derived from an EMBL/GenBank/DDBJ whole genome shotgun (WGS) entry which is preliminary data.</text>
</comment>
<feature type="region of interest" description="Disordered" evidence="1">
    <location>
        <begin position="377"/>
        <end position="422"/>
    </location>
</feature>
<feature type="compositionally biased region" description="Acidic residues" evidence="1">
    <location>
        <begin position="390"/>
        <end position="422"/>
    </location>
</feature>
<evidence type="ECO:0000256" key="1">
    <source>
        <dbReference type="SAM" id="MobiDB-lite"/>
    </source>
</evidence>
<evidence type="ECO:0000313" key="2">
    <source>
        <dbReference type="EMBL" id="CAL4110940.1"/>
    </source>
</evidence>
<reference evidence="2 3" key="1">
    <citation type="submission" date="2024-05" db="EMBL/GenBank/DDBJ databases">
        <authorList>
            <person name="Wallberg A."/>
        </authorList>
    </citation>
    <scope>NUCLEOTIDE SEQUENCE [LARGE SCALE GENOMIC DNA]</scope>
</reference>
<name>A0AAV2R5N3_MEGNR</name>
<accession>A0AAV2R5N3</accession>